<comment type="subcellular location">
    <subcellularLocation>
        <location evidence="1">Cell membrane</location>
        <topology evidence="1">Multi-pass membrane protein</topology>
    </subcellularLocation>
</comment>
<dbReference type="EMBL" id="BSUL01000001">
    <property type="protein sequence ID" value="GMA27671.1"/>
    <property type="molecule type" value="Genomic_DNA"/>
</dbReference>
<reference evidence="8 9" key="1">
    <citation type="journal article" date="2014" name="Int. J. Syst. Evol. Microbiol.">
        <title>Complete genome sequence of Corynebacterium casei LMG S-19264T (=DSM 44701T), isolated from a smear-ripened cheese.</title>
        <authorList>
            <consortium name="US DOE Joint Genome Institute (JGI-PGF)"/>
            <person name="Walter F."/>
            <person name="Albersmeier A."/>
            <person name="Kalinowski J."/>
            <person name="Ruckert C."/>
        </authorList>
    </citation>
    <scope>NUCLEOTIDE SEQUENCE [LARGE SCALE GENOMIC DNA]</scope>
    <source>
        <strain evidence="8 9">NBRC 112289</strain>
    </source>
</reference>
<evidence type="ECO:0000256" key="2">
    <source>
        <dbReference type="ARBA" id="ARBA00022448"/>
    </source>
</evidence>
<feature type="transmembrane region" description="Helical" evidence="6">
    <location>
        <begin position="388"/>
        <end position="407"/>
    </location>
</feature>
<feature type="transmembrane region" description="Helical" evidence="6">
    <location>
        <begin position="161"/>
        <end position="183"/>
    </location>
</feature>
<feature type="transmembrane region" description="Helical" evidence="6">
    <location>
        <begin position="219"/>
        <end position="246"/>
    </location>
</feature>
<feature type="domain" description="Major facilitator superfamily (MFS) profile" evidence="7">
    <location>
        <begin position="9"/>
        <end position="414"/>
    </location>
</feature>
<keyword evidence="9" id="KW-1185">Reference proteome</keyword>
<dbReference type="InterPro" id="IPR020846">
    <property type="entry name" value="MFS_dom"/>
</dbReference>
<feature type="transmembrane region" description="Helical" evidence="6">
    <location>
        <begin position="44"/>
        <end position="67"/>
    </location>
</feature>
<dbReference type="Gene3D" id="1.20.1250.20">
    <property type="entry name" value="MFS general substrate transporter like domains"/>
    <property type="match status" value="2"/>
</dbReference>
<keyword evidence="5 6" id="KW-0472">Membrane</keyword>
<evidence type="ECO:0000313" key="9">
    <source>
        <dbReference type="Proteomes" id="UP001157160"/>
    </source>
</evidence>
<dbReference type="InterPro" id="IPR011701">
    <property type="entry name" value="MFS"/>
</dbReference>
<dbReference type="InterPro" id="IPR036259">
    <property type="entry name" value="MFS_trans_sf"/>
</dbReference>
<feature type="transmembrane region" description="Helical" evidence="6">
    <location>
        <begin position="283"/>
        <end position="301"/>
    </location>
</feature>
<dbReference type="PROSITE" id="PS50850">
    <property type="entry name" value="MFS"/>
    <property type="match status" value="1"/>
</dbReference>
<dbReference type="CDD" id="cd06174">
    <property type="entry name" value="MFS"/>
    <property type="match status" value="1"/>
</dbReference>
<sequence length="442" mass="46950">MNSARSWSVWGAAVAAYVLAVLQRSSLGVAGVDATERFAVSASALSTLAVLQIVVYAGMQVPVGVLLDRVGPKALIVTGSALLGTGQITIGLATEFPVAVIGRVLVGVGDAMIFISVIRLLTNWFSGRVLPQLSQWTGNVGQLGQLLSALPFAWALHGVGWTWSFAVAGALSLVALLVVLLVVANAAPDAPEIDRATTLREAGRSVVEAMRRPGTRLGFWSHFVTQSSGTVFALLWGTPFLIGLGYTRGEAAAMLTLLVVSGVLSGPLLGILTARYPMRRSNLVLGIVVALALAWAATLAWPEEPPLWMLVVLIVVIGVGGPGSFIGFDFARTFNPLRSLGSANGVVNVGGFLASFVMMYSIGLVLDLVDRARVAAGGASDLFAWDSFRLAFLVQYVVVGFGVVMLLRARRRTRQRMRESEGIEVAPLWRAVARAWRRRSEG</sequence>
<evidence type="ECO:0000256" key="3">
    <source>
        <dbReference type="ARBA" id="ARBA00022692"/>
    </source>
</evidence>
<dbReference type="RefSeq" id="WP_284230448.1">
    <property type="nucleotide sequence ID" value="NZ_BSUL01000001.1"/>
</dbReference>
<dbReference type="Proteomes" id="UP001157160">
    <property type="component" value="Unassembled WGS sequence"/>
</dbReference>
<keyword evidence="3 6" id="KW-0812">Transmembrane</keyword>
<name>A0AA37UGL4_9MICO</name>
<gene>
    <name evidence="8" type="ORF">GCM10025874_09240</name>
</gene>
<proteinExistence type="predicted"/>
<keyword evidence="2" id="KW-0813">Transport</keyword>
<dbReference type="Pfam" id="PF07690">
    <property type="entry name" value="MFS_1"/>
    <property type="match status" value="1"/>
</dbReference>
<feature type="transmembrane region" description="Helical" evidence="6">
    <location>
        <begin position="100"/>
        <end position="121"/>
    </location>
</feature>
<feature type="transmembrane region" description="Helical" evidence="6">
    <location>
        <begin position="252"/>
        <end position="271"/>
    </location>
</feature>
<evidence type="ECO:0000256" key="4">
    <source>
        <dbReference type="ARBA" id="ARBA00022989"/>
    </source>
</evidence>
<evidence type="ECO:0000256" key="1">
    <source>
        <dbReference type="ARBA" id="ARBA00004651"/>
    </source>
</evidence>
<evidence type="ECO:0000313" key="8">
    <source>
        <dbReference type="EMBL" id="GMA27671.1"/>
    </source>
</evidence>
<feature type="transmembrane region" description="Helical" evidence="6">
    <location>
        <begin position="343"/>
        <end position="368"/>
    </location>
</feature>
<dbReference type="SUPFAM" id="SSF103473">
    <property type="entry name" value="MFS general substrate transporter"/>
    <property type="match status" value="1"/>
</dbReference>
<keyword evidence="4 6" id="KW-1133">Transmembrane helix</keyword>
<evidence type="ECO:0000259" key="7">
    <source>
        <dbReference type="PROSITE" id="PS50850"/>
    </source>
</evidence>
<comment type="caution">
    <text evidence="8">The sequence shown here is derived from an EMBL/GenBank/DDBJ whole genome shotgun (WGS) entry which is preliminary data.</text>
</comment>
<feature type="transmembrane region" description="Helical" evidence="6">
    <location>
        <begin position="307"/>
        <end position="331"/>
    </location>
</feature>
<dbReference type="GO" id="GO:0022857">
    <property type="term" value="F:transmembrane transporter activity"/>
    <property type="evidence" value="ECO:0007669"/>
    <property type="project" value="InterPro"/>
</dbReference>
<dbReference type="PANTHER" id="PTHR42718">
    <property type="entry name" value="MAJOR FACILITATOR SUPERFAMILY MULTIDRUG TRANSPORTER MFSC"/>
    <property type="match status" value="1"/>
</dbReference>
<dbReference type="GO" id="GO:0005886">
    <property type="term" value="C:plasma membrane"/>
    <property type="evidence" value="ECO:0007669"/>
    <property type="project" value="UniProtKB-SubCell"/>
</dbReference>
<evidence type="ECO:0000256" key="5">
    <source>
        <dbReference type="ARBA" id="ARBA00023136"/>
    </source>
</evidence>
<dbReference type="PANTHER" id="PTHR42718:SF9">
    <property type="entry name" value="MAJOR FACILITATOR SUPERFAMILY MULTIDRUG TRANSPORTER MFSC"/>
    <property type="match status" value="1"/>
</dbReference>
<protein>
    <submittedName>
        <fullName evidence="8">MFS transporter</fullName>
    </submittedName>
</protein>
<accession>A0AA37UGL4</accession>
<dbReference type="AlphaFoldDB" id="A0AA37UGL4"/>
<organism evidence="8 9">
    <name type="scientific">Arenivirga flava</name>
    <dbReference type="NCBI Taxonomy" id="1930060"/>
    <lineage>
        <taxon>Bacteria</taxon>
        <taxon>Bacillati</taxon>
        <taxon>Actinomycetota</taxon>
        <taxon>Actinomycetes</taxon>
        <taxon>Micrococcales</taxon>
        <taxon>Microbacteriaceae</taxon>
        <taxon>Arenivirga</taxon>
    </lineage>
</organism>
<feature type="transmembrane region" description="Helical" evidence="6">
    <location>
        <begin position="74"/>
        <end position="94"/>
    </location>
</feature>
<evidence type="ECO:0000256" key="6">
    <source>
        <dbReference type="SAM" id="Phobius"/>
    </source>
</evidence>